<accession>A0A0C9WX73</accession>
<evidence type="ECO:0000256" key="5">
    <source>
        <dbReference type="SAM" id="MobiDB-lite"/>
    </source>
</evidence>
<keyword evidence="2 6" id="KW-0812">Transmembrane</keyword>
<evidence type="ECO:0000313" key="7">
    <source>
        <dbReference type="EMBL" id="KIK04330.1"/>
    </source>
</evidence>
<dbReference type="PANTHER" id="PTHR13259">
    <property type="entry name" value="BLADDER CANCER 10 KD PROTEIN HOMOLOG"/>
    <property type="match status" value="1"/>
</dbReference>
<feature type="transmembrane region" description="Helical" evidence="6">
    <location>
        <begin position="51"/>
        <end position="70"/>
    </location>
</feature>
<dbReference type="EMBL" id="KN838571">
    <property type="protein sequence ID" value="KIK04330.1"/>
    <property type="molecule type" value="Genomic_DNA"/>
</dbReference>
<keyword evidence="4 6" id="KW-0472">Membrane</keyword>
<evidence type="ECO:0000256" key="4">
    <source>
        <dbReference type="ARBA" id="ARBA00023136"/>
    </source>
</evidence>
<dbReference type="Pfam" id="PF06726">
    <property type="entry name" value="BC10"/>
    <property type="match status" value="1"/>
</dbReference>
<dbReference type="GO" id="GO:0016020">
    <property type="term" value="C:membrane"/>
    <property type="evidence" value="ECO:0007669"/>
    <property type="project" value="UniProtKB-SubCell"/>
</dbReference>
<gene>
    <name evidence="7" type="ORF">K443DRAFT_648788</name>
</gene>
<dbReference type="SMART" id="SM01396">
    <property type="entry name" value="BC10"/>
    <property type="match status" value="1"/>
</dbReference>
<reference evidence="8" key="2">
    <citation type="submission" date="2015-01" db="EMBL/GenBank/DDBJ databases">
        <title>Evolutionary Origins and Diversification of the Mycorrhizal Mutualists.</title>
        <authorList>
            <consortium name="DOE Joint Genome Institute"/>
            <consortium name="Mycorrhizal Genomics Consortium"/>
            <person name="Kohler A."/>
            <person name="Kuo A."/>
            <person name="Nagy L.G."/>
            <person name="Floudas D."/>
            <person name="Copeland A."/>
            <person name="Barry K.W."/>
            <person name="Cichocki N."/>
            <person name="Veneault-Fourrey C."/>
            <person name="LaButti K."/>
            <person name="Lindquist E.A."/>
            <person name="Lipzen A."/>
            <person name="Lundell T."/>
            <person name="Morin E."/>
            <person name="Murat C."/>
            <person name="Riley R."/>
            <person name="Ohm R."/>
            <person name="Sun H."/>
            <person name="Tunlid A."/>
            <person name="Henrissat B."/>
            <person name="Grigoriev I.V."/>
            <person name="Hibbett D.S."/>
            <person name="Martin F."/>
        </authorList>
    </citation>
    <scope>NUCLEOTIDE SEQUENCE [LARGE SCALE GENOMIC DNA]</scope>
    <source>
        <strain evidence="8">LaAM-08-1</strain>
    </source>
</reference>
<comment type="subcellular location">
    <subcellularLocation>
        <location evidence="1">Membrane</location>
    </subcellularLocation>
</comment>
<dbReference type="OrthoDB" id="5563033at2759"/>
<keyword evidence="8" id="KW-1185">Reference proteome</keyword>
<evidence type="ECO:0000256" key="1">
    <source>
        <dbReference type="ARBA" id="ARBA00004370"/>
    </source>
</evidence>
<proteinExistence type="predicted"/>
<dbReference type="PANTHER" id="PTHR13259:SF1">
    <property type="entry name" value="BLADDER CANCER-ASSOCIATED PROTEIN"/>
    <property type="match status" value="1"/>
</dbReference>
<evidence type="ECO:0000256" key="2">
    <source>
        <dbReference type="ARBA" id="ARBA00022692"/>
    </source>
</evidence>
<protein>
    <submittedName>
        <fullName evidence="7">Uncharacterized protein</fullName>
    </submittedName>
</protein>
<feature type="transmembrane region" description="Helical" evidence="6">
    <location>
        <begin position="25"/>
        <end position="44"/>
    </location>
</feature>
<dbReference type="AlphaFoldDB" id="A0A0C9WX73"/>
<dbReference type="Proteomes" id="UP000054477">
    <property type="component" value="Unassembled WGS sequence"/>
</dbReference>
<keyword evidence="3 6" id="KW-1133">Transmembrane helix</keyword>
<reference evidence="7 8" key="1">
    <citation type="submission" date="2014-04" db="EMBL/GenBank/DDBJ databases">
        <authorList>
            <consortium name="DOE Joint Genome Institute"/>
            <person name="Kuo A."/>
            <person name="Kohler A."/>
            <person name="Nagy L.G."/>
            <person name="Floudas D."/>
            <person name="Copeland A."/>
            <person name="Barry K.W."/>
            <person name="Cichocki N."/>
            <person name="Veneault-Fourrey C."/>
            <person name="LaButti K."/>
            <person name="Lindquist E.A."/>
            <person name="Lipzen A."/>
            <person name="Lundell T."/>
            <person name="Morin E."/>
            <person name="Murat C."/>
            <person name="Sun H."/>
            <person name="Tunlid A."/>
            <person name="Henrissat B."/>
            <person name="Grigoriev I.V."/>
            <person name="Hibbett D.S."/>
            <person name="Martin F."/>
            <person name="Nordberg H.P."/>
            <person name="Cantor M.N."/>
            <person name="Hua S.X."/>
        </authorList>
    </citation>
    <scope>NUCLEOTIDE SEQUENCE [LARGE SCALE GENOMIC DNA]</scope>
    <source>
        <strain evidence="7 8">LaAM-08-1</strain>
    </source>
</reference>
<evidence type="ECO:0000313" key="8">
    <source>
        <dbReference type="Proteomes" id="UP000054477"/>
    </source>
</evidence>
<dbReference type="HOGENOM" id="CLU_095052_0_0_1"/>
<sequence length="223" mass="25869">MFLFTLSPAFDLSFARCTRWFLPLLLLPLPTAPPYFLILFLFSLTMHAKPCFYCIVLLTTLFISSCYWQPFPLDSPLATPWSENITTFSEALKATLMPNYSQPLPNVIRAADRCWCDFSAGGLFEPFNISGWEHVSVERLREQLERQEVQAVPTPTESEPRTEMPRTATPTTTNGFWPQWRTRTVKNETETQQETVEYRTEYMRKEYDLRPFGLGLIVDVGWS</sequence>
<dbReference type="InterPro" id="IPR009598">
    <property type="entry name" value="BCALP"/>
</dbReference>
<evidence type="ECO:0000256" key="6">
    <source>
        <dbReference type="SAM" id="Phobius"/>
    </source>
</evidence>
<evidence type="ECO:0000256" key="3">
    <source>
        <dbReference type="ARBA" id="ARBA00022989"/>
    </source>
</evidence>
<organism evidence="7 8">
    <name type="scientific">Laccaria amethystina LaAM-08-1</name>
    <dbReference type="NCBI Taxonomy" id="1095629"/>
    <lineage>
        <taxon>Eukaryota</taxon>
        <taxon>Fungi</taxon>
        <taxon>Dikarya</taxon>
        <taxon>Basidiomycota</taxon>
        <taxon>Agaricomycotina</taxon>
        <taxon>Agaricomycetes</taxon>
        <taxon>Agaricomycetidae</taxon>
        <taxon>Agaricales</taxon>
        <taxon>Agaricineae</taxon>
        <taxon>Hydnangiaceae</taxon>
        <taxon>Laccaria</taxon>
    </lineage>
</organism>
<feature type="region of interest" description="Disordered" evidence="5">
    <location>
        <begin position="147"/>
        <end position="177"/>
    </location>
</feature>
<name>A0A0C9WX73_9AGAR</name>